<dbReference type="EMBL" id="LKCW01000036">
    <property type="protein sequence ID" value="KPM43209.1"/>
    <property type="molecule type" value="Genomic_DNA"/>
</dbReference>
<accession>A0A0P7AZN1</accession>
<keyword evidence="6" id="KW-0802">TPR repeat</keyword>
<evidence type="ECO:0000256" key="2">
    <source>
        <dbReference type="ARBA" id="ARBA00009622"/>
    </source>
</evidence>
<dbReference type="Pfam" id="PF13424">
    <property type="entry name" value="TPR_12"/>
    <property type="match status" value="1"/>
</dbReference>
<name>A0A0P7AZN1_9HYPO</name>
<comment type="similarity">
    <text evidence="2">Belongs to the kinesin light chain family.</text>
</comment>
<dbReference type="Proteomes" id="UP000050424">
    <property type="component" value="Unassembled WGS sequence"/>
</dbReference>
<dbReference type="GO" id="GO:0007018">
    <property type="term" value="P:microtubule-based movement"/>
    <property type="evidence" value="ECO:0007669"/>
    <property type="project" value="TreeGrafter"/>
</dbReference>
<evidence type="ECO:0000256" key="1">
    <source>
        <dbReference type="ARBA" id="ARBA00004245"/>
    </source>
</evidence>
<evidence type="ECO:0000313" key="12">
    <source>
        <dbReference type="Proteomes" id="UP000050424"/>
    </source>
</evidence>
<dbReference type="InterPro" id="IPR011990">
    <property type="entry name" value="TPR-like_helical_dom_sf"/>
</dbReference>
<feature type="compositionally biased region" description="Basic and acidic residues" evidence="10">
    <location>
        <begin position="301"/>
        <end position="311"/>
    </location>
</feature>
<dbReference type="GO" id="GO:0005871">
    <property type="term" value="C:kinesin complex"/>
    <property type="evidence" value="ECO:0007669"/>
    <property type="project" value="InterPro"/>
</dbReference>
<protein>
    <recommendedName>
        <fullName evidence="13">Kinesin light chain</fullName>
    </recommendedName>
</protein>
<keyword evidence="3" id="KW-0963">Cytoplasm</keyword>
<dbReference type="AlphaFoldDB" id="A0A0P7AZN1"/>
<dbReference type="Gene3D" id="1.25.40.10">
    <property type="entry name" value="Tetratricopeptide repeat domain"/>
    <property type="match status" value="1"/>
</dbReference>
<gene>
    <name evidence="11" type="ORF">AK830_g3356</name>
</gene>
<evidence type="ECO:0000256" key="6">
    <source>
        <dbReference type="ARBA" id="ARBA00022803"/>
    </source>
</evidence>
<evidence type="ECO:0008006" key="13">
    <source>
        <dbReference type="Google" id="ProtNLM"/>
    </source>
</evidence>
<dbReference type="PANTHER" id="PTHR45783:SF3">
    <property type="entry name" value="KINESIN LIGHT CHAIN"/>
    <property type="match status" value="1"/>
</dbReference>
<evidence type="ECO:0000256" key="5">
    <source>
        <dbReference type="ARBA" id="ARBA00022737"/>
    </source>
</evidence>
<keyword evidence="7" id="KW-0175">Coiled coil</keyword>
<feature type="compositionally biased region" description="Polar residues" evidence="10">
    <location>
        <begin position="48"/>
        <end position="65"/>
    </location>
</feature>
<dbReference type="InterPro" id="IPR002151">
    <property type="entry name" value="Kinesin_light"/>
</dbReference>
<dbReference type="GO" id="GO:0005874">
    <property type="term" value="C:microtubule"/>
    <property type="evidence" value="ECO:0007669"/>
    <property type="project" value="UniProtKB-KW"/>
</dbReference>
<feature type="region of interest" description="Disordered" evidence="10">
    <location>
        <begin position="516"/>
        <end position="564"/>
    </location>
</feature>
<feature type="region of interest" description="Disordered" evidence="10">
    <location>
        <begin position="259"/>
        <end position="329"/>
    </location>
</feature>
<evidence type="ECO:0000256" key="9">
    <source>
        <dbReference type="ARBA" id="ARBA00023212"/>
    </source>
</evidence>
<comment type="caution">
    <text evidence="11">The sequence shown here is derived from an EMBL/GenBank/DDBJ whole genome shotgun (WGS) entry which is preliminary data.</text>
</comment>
<evidence type="ECO:0000256" key="8">
    <source>
        <dbReference type="ARBA" id="ARBA00023175"/>
    </source>
</evidence>
<dbReference type="SUPFAM" id="SSF48452">
    <property type="entry name" value="TPR-like"/>
    <property type="match status" value="2"/>
</dbReference>
<proteinExistence type="inferred from homology"/>
<dbReference type="Pfam" id="PF13374">
    <property type="entry name" value="TPR_10"/>
    <property type="match status" value="2"/>
</dbReference>
<keyword evidence="9" id="KW-0206">Cytoskeleton</keyword>
<feature type="compositionally biased region" description="Acidic residues" evidence="10">
    <location>
        <begin position="287"/>
        <end position="300"/>
    </location>
</feature>
<evidence type="ECO:0000256" key="3">
    <source>
        <dbReference type="ARBA" id="ARBA00022490"/>
    </source>
</evidence>
<dbReference type="STRING" id="78410.A0A0P7AZN1"/>
<feature type="compositionally biased region" description="Basic and acidic residues" evidence="10">
    <location>
        <begin position="7"/>
        <end position="23"/>
    </location>
</feature>
<reference evidence="11 12" key="1">
    <citation type="submission" date="2015-09" db="EMBL/GenBank/DDBJ databases">
        <title>Draft genome of a European isolate of the apple canker pathogen Neonectria ditissima.</title>
        <authorList>
            <person name="Gomez-Cortecero A."/>
            <person name="Harrison R.J."/>
            <person name="Armitage A.D."/>
        </authorList>
    </citation>
    <scope>NUCLEOTIDE SEQUENCE [LARGE SCALE GENOMIC DNA]</scope>
    <source>
        <strain evidence="11 12">R09/05</strain>
    </source>
</reference>
<evidence type="ECO:0000256" key="7">
    <source>
        <dbReference type="ARBA" id="ARBA00023054"/>
    </source>
</evidence>
<organism evidence="11 12">
    <name type="scientific">Neonectria ditissima</name>
    <dbReference type="NCBI Taxonomy" id="78410"/>
    <lineage>
        <taxon>Eukaryota</taxon>
        <taxon>Fungi</taxon>
        <taxon>Dikarya</taxon>
        <taxon>Ascomycota</taxon>
        <taxon>Pezizomycotina</taxon>
        <taxon>Sordariomycetes</taxon>
        <taxon>Hypocreomycetidae</taxon>
        <taxon>Hypocreales</taxon>
        <taxon>Nectriaceae</taxon>
        <taxon>Neonectria</taxon>
    </lineage>
</organism>
<keyword evidence="8" id="KW-0505">Motor protein</keyword>
<evidence type="ECO:0000256" key="10">
    <source>
        <dbReference type="SAM" id="MobiDB-lite"/>
    </source>
</evidence>
<dbReference type="OrthoDB" id="5865767at2759"/>
<keyword evidence="5" id="KW-0677">Repeat</keyword>
<evidence type="ECO:0000256" key="4">
    <source>
        <dbReference type="ARBA" id="ARBA00022701"/>
    </source>
</evidence>
<dbReference type="InterPro" id="IPR019734">
    <property type="entry name" value="TPR_rpt"/>
</dbReference>
<feature type="compositionally biased region" description="Acidic residues" evidence="10">
    <location>
        <begin position="26"/>
        <end position="37"/>
    </location>
</feature>
<sequence length="845" mass="93284">MVETQWEDPRRLSTLRISEKSPEDTTTTEDQDQDEEANVSCMAPDPSLANTEPSLFPTTQSQTPEIGTASAASPLQDAYSYSAPVPKSKTKKRVYTRAPVLAGNWTVLEYEERFLFVKDELQKLCMVGTTPADAVPSIVIIWDNEKGMKSLRSLFRSGAQHMLLCGGQGSLTNWFSKSPTSHIHIPQLKLVYFLHERGSIFRMALLQLQMQAFFDNDSTYCGGIVRYQGCLATLGVAIQIDDVSAYLTVNHIFPPVSPDSKSPIIKPRSPTGNPSPPSVTLHTTAYSDDDEEYESESNSEDESKGQDHDIKSATPPESSHSHKGDWEALPPPLDLDLTLPYLDWSLTRPVSPSLNISYANLFFLNGQDTDPSVLDTIRDKPRHHLALVKLVSGIRGPLSGRILAGSSFIQSLPGQKDCEVFTVLLDTPGGLFWCAPGTLGCEVYGHVVGSDPFGYALVVPLEHVLSQVRTSFKASHVGLSPSSLRQTSDDMKVSLVTESGTPQEILAVATDYDDGIKHSPAMPLRSTEPIPAEQAQRPQSPPLQEPLDQKTPAKPATVNEHATTTDLARMNSLAESHDREGKYGMAVQTYSEILAIQEETLGNQSQGQYAEAEKILVPLCELQSTLLDVPDATRLAVMNNLAVVLNCQGKYRRAEIMQEQTLDLQRRVLGEDDPDTLTSMNNLTLVLENQEKYDQAEQMGRRTLSLRERILGPEHPDTLTSMSNLADVLGSQEKYDDAEDVGRRTLALRAKVLGPEHPETMVSMNNLAVVLEGKYEFDEAETLLRQTVALRGRHLGETHPETITSRLNLENVLEGRSRKRTLDKLRQIAAIHVERLGRGSVSSKK</sequence>
<comment type="subcellular location">
    <subcellularLocation>
        <location evidence="1">Cytoplasm</location>
        <location evidence="1">Cytoskeleton</location>
    </subcellularLocation>
</comment>
<dbReference type="GO" id="GO:0019894">
    <property type="term" value="F:kinesin binding"/>
    <property type="evidence" value="ECO:0007669"/>
    <property type="project" value="TreeGrafter"/>
</dbReference>
<dbReference type="SMART" id="SM00028">
    <property type="entry name" value="TPR"/>
    <property type="match status" value="5"/>
</dbReference>
<dbReference type="GO" id="GO:0005737">
    <property type="term" value="C:cytoplasm"/>
    <property type="evidence" value="ECO:0007669"/>
    <property type="project" value="TreeGrafter"/>
</dbReference>
<keyword evidence="12" id="KW-1185">Reference proteome</keyword>
<evidence type="ECO:0000313" key="11">
    <source>
        <dbReference type="EMBL" id="KPM43209.1"/>
    </source>
</evidence>
<keyword evidence="4" id="KW-0493">Microtubule</keyword>
<dbReference type="PANTHER" id="PTHR45783">
    <property type="entry name" value="KINESIN LIGHT CHAIN"/>
    <property type="match status" value="1"/>
</dbReference>
<feature type="region of interest" description="Disordered" evidence="10">
    <location>
        <begin position="1"/>
        <end position="65"/>
    </location>
</feature>